<evidence type="ECO:0000313" key="7">
    <source>
        <dbReference type="Proteomes" id="UP000078240"/>
    </source>
</evidence>
<dbReference type="SMART" id="SM00415">
    <property type="entry name" value="HSF"/>
    <property type="match status" value="1"/>
</dbReference>
<dbReference type="GO" id="GO:0003700">
    <property type="term" value="F:DNA-binding transcription factor activity"/>
    <property type="evidence" value="ECO:0007669"/>
    <property type="project" value="InterPro"/>
</dbReference>
<dbReference type="PANTHER" id="PTHR10015">
    <property type="entry name" value="HEAT SHOCK TRANSCRIPTION FACTOR"/>
    <property type="match status" value="1"/>
</dbReference>
<dbReference type="AlphaFoldDB" id="A0A179F2X9"/>
<accession>A0A179F2X9</accession>
<gene>
    <name evidence="6" type="ORF">VFPBJ_11591</name>
</gene>
<dbReference type="GO" id="GO:0043565">
    <property type="term" value="F:sequence-specific DNA binding"/>
    <property type="evidence" value="ECO:0007669"/>
    <property type="project" value="InterPro"/>
</dbReference>
<evidence type="ECO:0000259" key="5">
    <source>
        <dbReference type="SMART" id="SM00415"/>
    </source>
</evidence>
<dbReference type="SUPFAM" id="SSF46785">
    <property type="entry name" value="Winged helix' DNA-binding domain"/>
    <property type="match status" value="1"/>
</dbReference>
<feature type="domain" description="HSF-type DNA-binding" evidence="5">
    <location>
        <begin position="65"/>
        <end position="153"/>
    </location>
</feature>
<protein>
    <submittedName>
        <fullName evidence="6">HSF-type DNA-binding domain-containing protein</fullName>
    </submittedName>
</protein>
<evidence type="ECO:0000256" key="2">
    <source>
        <dbReference type="ARBA" id="ARBA00023125"/>
    </source>
</evidence>
<dbReference type="InterPro" id="IPR036388">
    <property type="entry name" value="WH-like_DNA-bd_sf"/>
</dbReference>
<sequence>MPSPRLRCGDDSETPGLPFSLQEFLAIATNTYRACLHVALTVYLFTVERALEFTSAVLMAEISPPPPQKGNRTKDKVGFLLIRTRMLDDNGERFNSHILPKHFNHCNTLSFIRQLHKYSFHKVKPPTSERISEFKHPCFRRGDNADRYKIRPKAPPSRRPGTTNRPANAQLISITKQLAATQRQARKLAQLYTDVARTNKLLVEETLAVREILTAQAQAQHEILNYLSPFTYDGLNNIPAAKVRHKTQDEGRMTPGAGATC</sequence>
<dbReference type="InterPro" id="IPR000232">
    <property type="entry name" value="HSF_DNA-bd"/>
</dbReference>
<dbReference type="Proteomes" id="UP000078240">
    <property type="component" value="Unassembled WGS sequence"/>
</dbReference>
<dbReference type="GO" id="GO:0005634">
    <property type="term" value="C:nucleus"/>
    <property type="evidence" value="ECO:0007669"/>
    <property type="project" value="UniProtKB-SubCell"/>
</dbReference>
<comment type="caution">
    <text evidence="6">The sequence shown here is derived from an EMBL/GenBank/DDBJ whole genome shotgun (WGS) entry which is preliminary data.</text>
</comment>
<dbReference type="Gene3D" id="1.10.10.10">
    <property type="entry name" value="Winged helix-like DNA-binding domain superfamily/Winged helix DNA-binding domain"/>
    <property type="match status" value="1"/>
</dbReference>
<dbReference type="PANTHER" id="PTHR10015:SF361">
    <property type="entry name" value="TRANSCRIPTION FACTOR SKN7"/>
    <property type="match status" value="1"/>
</dbReference>
<organism evidence="6 7">
    <name type="scientific">Purpureocillium lilacinum</name>
    <name type="common">Paecilomyces lilacinus</name>
    <dbReference type="NCBI Taxonomy" id="33203"/>
    <lineage>
        <taxon>Eukaryota</taxon>
        <taxon>Fungi</taxon>
        <taxon>Dikarya</taxon>
        <taxon>Ascomycota</taxon>
        <taxon>Pezizomycotina</taxon>
        <taxon>Sordariomycetes</taxon>
        <taxon>Hypocreomycetidae</taxon>
        <taxon>Hypocreales</taxon>
        <taxon>Ophiocordycipitaceae</taxon>
        <taxon>Purpureocillium</taxon>
    </lineage>
</organism>
<dbReference type="EMBL" id="LSBH01000036">
    <property type="protein sequence ID" value="OAQ59795.1"/>
    <property type="molecule type" value="Genomic_DNA"/>
</dbReference>
<dbReference type="Pfam" id="PF00447">
    <property type="entry name" value="HSF_DNA-bind"/>
    <property type="match status" value="1"/>
</dbReference>
<reference evidence="6 7" key="1">
    <citation type="submission" date="2016-01" db="EMBL/GenBank/DDBJ databases">
        <title>Biosynthesis of antibiotic leucinostatins and their inhibition on Phytophthora in bio-control Purpureocillium lilacinum.</title>
        <authorList>
            <person name="Wang G."/>
            <person name="Liu Z."/>
            <person name="Lin R."/>
            <person name="Li E."/>
            <person name="Mao Z."/>
            <person name="Ling J."/>
            <person name="Yin W."/>
            <person name="Xie B."/>
        </authorList>
    </citation>
    <scope>NUCLEOTIDE SEQUENCE [LARGE SCALE GENOMIC DNA]</scope>
    <source>
        <strain evidence="6">PLBJ-1</strain>
    </source>
</reference>
<dbReference type="InterPro" id="IPR036390">
    <property type="entry name" value="WH_DNA-bd_sf"/>
</dbReference>
<evidence type="ECO:0000256" key="1">
    <source>
        <dbReference type="ARBA" id="ARBA00004123"/>
    </source>
</evidence>
<evidence type="ECO:0000256" key="4">
    <source>
        <dbReference type="RuleBase" id="RU004020"/>
    </source>
</evidence>
<evidence type="ECO:0000313" key="6">
    <source>
        <dbReference type="EMBL" id="OAQ59795.1"/>
    </source>
</evidence>
<evidence type="ECO:0000256" key="3">
    <source>
        <dbReference type="ARBA" id="ARBA00023242"/>
    </source>
</evidence>
<comment type="similarity">
    <text evidence="4">Belongs to the HSF family.</text>
</comment>
<keyword evidence="3" id="KW-0539">Nucleus</keyword>
<proteinExistence type="inferred from homology"/>
<comment type="subcellular location">
    <subcellularLocation>
        <location evidence="1">Nucleus</location>
    </subcellularLocation>
</comment>
<keyword evidence="2 6" id="KW-0238">DNA-binding</keyword>
<name>A0A179F2X9_PURLI</name>